<dbReference type="PIRSF" id="PIRSF033579">
    <property type="entry name" value="Anaer_Co_chel"/>
    <property type="match status" value="1"/>
</dbReference>
<dbReference type="SUPFAM" id="SSF53800">
    <property type="entry name" value="Chelatase"/>
    <property type="match status" value="1"/>
</dbReference>
<feature type="binding site" evidence="2">
    <location>
        <position position="149"/>
    </location>
    <ligand>
        <name>Co(2+)</name>
        <dbReference type="ChEBI" id="CHEBI:48828"/>
    </ligand>
</feature>
<dbReference type="InterPro" id="IPR010388">
    <property type="entry name" value="Anaerobic_Co-chelatase"/>
</dbReference>
<reference evidence="3" key="1">
    <citation type="submission" date="2020-10" db="EMBL/GenBank/DDBJ databases">
        <authorList>
            <person name="Gilroy R."/>
        </authorList>
    </citation>
    <scope>NUCLEOTIDE SEQUENCE</scope>
    <source>
        <strain evidence="3">ChiBcec6-7307</strain>
    </source>
</reference>
<dbReference type="CDD" id="cd03413">
    <property type="entry name" value="CbiK_C"/>
    <property type="match status" value="1"/>
</dbReference>
<gene>
    <name evidence="3" type="ORF">IAC80_02715</name>
</gene>
<dbReference type="AlphaFoldDB" id="A0A9D1NXF4"/>
<dbReference type="GO" id="GO:0046872">
    <property type="term" value="F:metal ion binding"/>
    <property type="evidence" value="ECO:0007669"/>
    <property type="project" value="UniProtKB-KW"/>
</dbReference>
<dbReference type="Gene3D" id="3.40.50.1400">
    <property type="match status" value="2"/>
</dbReference>
<evidence type="ECO:0000313" key="4">
    <source>
        <dbReference type="Proteomes" id="UP000886889"/>
    </source>
</evidence>
<feature type="active site" description="Proton acceptor" evidence="1">
    <location>
        <position position="149"/>
    </location>
</feature>
<name>A0A9D1NXF4_9FIRM</name>
<protein>
    <submittedName>
        <fullName evidence="3">Sirohydrochlorin cobaltochelatase</fullName>
    </submittedName>
</protein>
<dbReference type="GO" id="GO:0019251">
    <property type="term" value="P:anaerobic cobalamin biosynthetic process"/>
    <property type="evidence" value="ECO:0007669"/>
    <property type="project" value="InterPro"/>
</dbReference>
<organism evidence="3 4">
    <name type="scientific">Candidatus Merdiplasma excrementigallinarum</name>
    <dbReference type="NCBI Taxonomy" id="2840864"/>
    <lineage>
        <taxon>Bacteria</taxon>
        <taxon>Bacillati</taxon>
        <taxon>Bacillota</taxon>
        <taxon>Clostridia</taxon>
        <taxon>Lachnospirales</taxon>
        <taxon>Lachnospiraceae</taxon>
        <taxon>Lachnospiraceae incertae sedis</taxon>
        <taxon>Candidatus Merdiplasma</taxon>
    </lineage>
</organism>
<accession>A0A9D1NXF4</accession>
<dbReference type="Pfam" id="PF06180">
    <property type="entry name" value="CbiK"/>
    <property type="match status" value="1"/>
</dbReference>
<feature type="binding site" evidence="2">
    <location>
        <position position="180"/>
    </location>
    <ligand>
        <name>Co(2+)</name>
        <dbReference type="ChEBI" id="CHEBI:48828"/>
    </ligand>
</feature>
<feature type="binding site" evidence="2">
    <location>
        <position position="212"/>
    </location>
    <ligand>
        <name>Co(2+)</name>
        <dbReference type="ChEBI" id="CHEBI:48828"/>
    </ligand>
</feature>
<evidence type="ECO:0000313" key="3">
    <source>
        <dbReference type="EMBL" id="HIV22833.1"/>
    </source>
</evidence>
<keyword evidence="2" id="KW-0479">Metal-binding</keyword>
<dbReference type="CDD" id="cd03412">
    <property type="entry name" value="CbiK_N"/>
    <property type="match status" value="1"/>
</dbReference>
<evidence type="ECO:0000256" key="1">
    <source>
        <dbReference type="PIRSR" id="PIRSR033579-1"/>
    </source>
</evidence>
<keyword evidence="2" id="KW-0170">Cobalt</keyword>
<proteinExistence type="predicted"/>
<reference evidence="3" key="2">
    <citation type="journal article" date="2021" name="PeerJ">
        <title>Extensive microbial diversity within the chicken gut microbiome revealed by metagenomics and culture.</title>
        <authorList>
            <person name="Gilroy R."/>
            <person name="Ravi A."/>
            <person name="Getino M."/>
            <person name="Pursley I."/>
            <person name="Horton D.L."/>
            <person name="Alikhan N.F."/>
            <person name="Baker D."/>
            <person name="Gharbi K."/>
            <person name="Hall N."/>
            <person name="Watson M."/>
            <person name="Adriaenssens E.M."/>
            <person name="Foster-Nyarko E."/>
            <person name="Jarju S."/>
            <person name="Secka A."/>
            <person name="Antonio M."/>
            <person name="Oren A."/>
            <person name="Chaudhuri R.R."/>
            <person name="La Ragione R."/>
            <person name="Hildebrand F."/>
            <person name="Pallen M.J."/>
        </authorList>
    </citation>
    <scope>NUCLEOTIDE SEQUENCE</scope>
    <source>
        <strain evidence="3">ChiBcec6-7307</strain>
    </source>
</reference>
<dbReference type="EMBL" id="DVOS01000029">
    <property type="protein sequence ID" value="HIV22833.1"/>
    <property type="molecule type" value="Genomic_DNA"/>
</dbReference>
<dbReference type="GO" id="GO:0016852">
    <property type="term" value="F:sirohydrochlorin cobaltochelatase activity"/>
    <property type="evidence" value="ECO:0007669"/>
    <property type="project" value="InterPro"/>
</dbReference>
<comment type="caution">
    <text evidence="3">The sequence shown here is derived from an EMBL/GenBank/DDBJ whole genome shotgun (WGS) entry which is preliminary data.</text>
</comment>
<evidence type="ECO:0000256" key="2">
    <source>
        <dbReference type="PIRSR" id="PIRSR033579-3"/>
    </source>
</evidence>
<sequence>MREYTDKAILVVSFGTSHHDTRALTIDAIERDIQAAFGEYRIYRAWTSKMILAKLLKRDGEKIPNVREAMEQMRRDGIAHVIVQPTHVINGIENDLMKEDVLEFREQFDSISFGTPLLTSAEDSAAVIEAVAEEFHDLKREEALVLMGHGTTHFANSIYAALDYQFKDLGHPNIFLGTVEAYPSMVSLKRLLREYGPSRVILAPFMIVAGDHARHDMAGDDEDSWYSQLRAEGYQVDCVLKGLGEYAGIRNLFIRHVMEAGGETKDLISHSFFSESRDDAAGVSAQV</sequence>
<dbReference type="Proteomes" id="UP000886889">
    <property type="component" value="Unassembled WGS sequence"/>
</dbReference>